<sequence>MPSVNAPIRTRHDALPVLSAVPVPPQALADGWPPVWWVGCHGGSGASTLAALTRVGYDHGSAWPLLPQHAPMINVVLVCRASATGTLAATGAVEQWRRRAVPAHVRVQGVVAVAASPKRPPRIVNERLQLLGGWVPNVWRVGWQEVLLAADLPTDLGVPPPDIAALRDSVVEVVST</sequence>
<gene>
    <name evidence="1" type="ORF">GA0070622_6131</name>
</gene>
<keyword evidence="2" id="KW-1185">Reference proteome</keyword>
<accession>A0A1A9BIJ9</accession>
<reference evidence="2" key="1">
    <citation type="submission" date="2016-06" db="EMBL/GenBank/DDBJ databases">
        <authorList>
            <person name="Varghese N."/>
            <person name="Submissions Spin"/>
        </authorList>
    </citation>
    <scope>NUCLEOTIDE SEQUENCE [LARGE SCALE GENOMIC DNA]</scope>
    <source>
        <strain evidence="2">DSM 45794</strain>
    </source>
</reference>
<dbReference type="AlphaFoldDB" id="A0A1A9BIJ9"/>
<dbReference type="Proteomes" id="UP000199558">
    <property type="component" value="Unassembled WGS sequence"/>
</dbReference>
<protein>
    <submittedName>
        <fullName evidence="1">Uncharacterized protein</fullName>
    </submittedName>
</protein>
<dbReference type="STRING" id="946078.GA0070622_6131"/>
<dbReference type="EMBL" id="FLRH01000004">
    <property type="protein sequence ID" value="SBT69013.1"/>
    <property type="molecule type" value="Genomic_DNA"/>
</dbReference>
<name>A0A1A9BIJ9_9ACTN</name>
<dbReference type="RefSeq" id="WP_176558737.1">
    <property type="nucleotide sequence ID" value="NZ_FLRH01000004.1"/>
</dbReference>
<organism evidence="1 2">
    <name type="scientific">Micromonospora sediminicola</name>
    <dbReference type="NCBI Taxonomy" id="946078"/>
    <lineage>
        <taxon>Bacteria</taxon>
        <taxon>Bacillati</taxon>
        <taxon>Actinomycetota</taxon>
        <taxon>Actinomycetes</taxon>
        <taxon>Micromonosporales</taxon>
        <taxon>Micromonosporaceae</taxon>
        <taxon>Micromonospora</taxon>
    </lineage>
</organism>
<evidence type="ECO:0000313" key="1">
    <source>
        <dbReference type="EMBL" id="SBT69013.1"/>
    </source>
</evidence>
<proteinExistence type="predicted"/>
<evidence type="ECO:0000313" key="2">
    <source>
        <dbReference type="Proteomes" id="UP000199558"/>
    </source>
</evidence>